<keyword evidence="4" id="KW-0234">DNA repair</keyword>
<dbReference type="Gene3D" id="3.30.565.10">
    <property type="entry name" value="Histidine kinase-like ATPase, C-terminal domain"/>
    <property type="match status" value="1"/>
</dbReference>
<dbReference type="InterPro" id="IPR002099">
    <property type="entry name" value="MutL/Mlh/PMS"/>
</dbReference>
<dbReference type="InterPro" id="IPR036890">
    <property type="entry name" value="HATPase_C_sf"/>
</dbReference>
<evidence type="ECO:0000256" key="4">
    <source>
        <dbReference type="ARBA" id="ARBA00023204"/>
    </source>
</evidence>
<protein>
    <recommendedName>
        <fullName evidence="7">DNA mismatch repair protein S5 domain-containing protein</fullName>
    </recommendedName>
</protein>
<evidence type="ECO:0000313" key="8">
    <source>
        <dbReference type="EMBL" id="RHY43136.1"/>
    </source>
</evidence>
<gene>
    <name evidence="8" type="ORF">DYB30_007451</name>
</gene>
<dbReference type="GO" id="GO:0005524">
    <property type="term" value="F:ATP binding"/>
    <property type="evidence" value="ECO:0007669"/>
    <property type="project" value="InterPro"/>
</dbReference>
<dbReference type="InterPro" id="IPR032189">
    <property type="entry name" value="Mlh1_C"/>
</dbReference>
<dbReference type="PANTHER" id="PTHR10073:SF12">
    <property type="entry name" value="DNA MISMATCH REPAIR PROTEIN MLH1"/>
    <property type="match status" value="1"/>
</dbReference>
<dbReference type="GO" id="GO:0006298">
    <property type="term" value="P:mismatch repair"/>
    <property type="evidence" value="ECO:0007669"/>
    <property type="project" value="InterPro"/>
</dbReference>
<evidence type="ECO:0000256" key="5">
    <source>
        <dbReference type="ARBA" id="ARBA00023242"/>
    </source>
</evidence>
<evidence type="ECO:0000256" key="1">
    <source>
        <dbReference type="ARBA" id="ARBA00004123"/>
    </source>
</evidence>
<keyword evidence="5" id="KW-0539">Nucleus</keyword>
<dbReference type="InterPro" id="IPR014762">
    <property type="entry name" value="DNA_mismatch_repair_CS"/>
</dbReference>
<evidence type="ECO:0000256" key="3">
    <source>
        <dbReference type="ARBA" id="ARBA00022763"/>
    </source>
</evidence>
<evidence type="ECO:0000313" key="9">
    <source>
        <dbReference type="Proteomes" id="UP000266643"/>
    </source>
</evidence>
<comment type="similarity">
    <text evidence="2">Belongs to the DNA mismatch repair MutL/HexB family.</text>
</comment>
<comment type="caution">
    <text evidence="8">The sequence shown here is derived from an EMBL/GenBank/DDBJ whole genome shotgun (WGS) entry which is preliminary data.</text>
</comment>
<sequence length="666" mass="73764">MAGRIVRLEQCVVDKIAAGEVVHRPASALKELLENSLDAGAKHITVVAGQGGMKMLQITDDGSGIRREDLDIVCERFTTSKLRKYEDLQEIASYGFRGEALSSVSHVAHVTITSKTKDQPCAYRYVEDMFYNLSTRKQALKNFSEQYHRVLDVMQRYAIHYGGTGTSFVCRKHRETTCDLNISSGSSTQLDVIKSIFGSSLAAELVAYTLTSQQATVNVTGYVTNANYKYITKKSTFIVFINNRLVECPALRRACEYTYAQYLPKHTHPFVYLALAIPPNHVDVNVHPTKREVHFLHEEAVVDAIASHLNTLLQGGNQSRTFTVQPIAAIMASHLTAREKTAVTSLSDKEDDDDDAATPQKKKQRTTPTTLVQLDLSKSKAKAYQPTKAPQRLVRTDHTTTTMDKYLLLQSQESGGDNDDDIALDVDPMEGVDVDSNDEGTYIDQMCGLTTHATLIYCVIQHQTKLFLVNHLVVTEMLMYQTLLRQFGSVPTIPLHGRLVVSELALCALTGADGPSSFHDEATGGDDDRRAQAADVASLLVDKGPMLAEYFGLHINAEGHLTRIPQIVVGHEPSLHALPEFILRLYDDVNWTDEAECFDGVCSALARWYSDGVYPDDATRGRHLVEHVLLPACKTSSFVAPYALNDVAAVTPIACLNNLYKIFERC</sequence>
<reference evidence="8 9" key="1">
    <citation type="submission" date="2018-08" db="EMBL/GenBank/DDBJ databases">
        <title>Aphanomyces genome sequencing and annotation.</title>
        <authorList>
            <person name="Minardi D."/>
            <person name="Oidtmann B."/>
            <person name="Van Der Giezen M."/>
            <person name="Studholme D.J."/>
        </authorList>
    </citation>
    <scope>NUCLEOTIDE SEQUENCE [LARGE SCALE GENOMIC DNA]</scope>
    <source>
        <strain evidence="8 9">D2</strain>
    </source>
</reference>
<dbReference type="Pfam" id="PF13589">
    <property type="entry name" value="HATPase_c_3"/>
    <property type="match status" value="1"/>
</dbReference>
<dbReference type="Proteomes" id="UP000266643">
    <property type="component" value="Unassembled WGS sequence"/>
</dbReference>
<comment type="subcellular location">
    <subcellularLocation>
        <location evidence="1">Nucleus</location>
    </subcellularLocation>
</comment>
<dbReference type="AlphaFoldDB" id="A0A397CGY6"/>
<dbReference type="InterPro" id="IPR013507">
    <property type="entry name" value="DNA_mismatch_S5_2-like"/>
</dbReference>
<dbReference type="GO" id="GO:0140664">
    <property type="term" value="F:ATP-dependent DNA damage sensor activity"/>
    <property type="evidence" value="ECO:0007669"/>
    <property type="project" value="InterPro"/>
</dbReference>
<dbReference type="VEuPathDB" id="FungiDB:H257_00322"/>
<dbReference type="EMBL" id="QUTD01009324">
    <property type="protein sequence ID" value="RHY43136.1"/>
    <property type="molecule type" value="Genomic_DNA"/>
</dbReference>
<dbReference type="GO" id="GO:0030983">
    <property type="term" value="F:mismatched DNA binding"/>
    <property type="evidence" value="ECO:0007669"/>
    <property type="project" value="InterPro"/>
</dbReference>
<dbReference type="SUPFAM" id="SSF54211">
    <property type="entry name" value="Ribosomal protein S5 domain 2-like"/>
    <property type="match status" value="1"/>
</dbReference>
<dbReference type="Pfam" id="PF01119">
    <property type="entry name" value="DNA_mis_repair"/>
    <property type="match status" value="1"/>
</dbReference>
<keyword evidence="3" id="KW-0227">DNA damage</keyword>
<dbReference type="SMART" id="SM01340">
    <property type="entry name" value="DNA_mis_repair"/>
    <property type="match status" value="1"/>
</dbReference>
<dbReference type="PANTHER" id="PTHR10073">
    <property type="entry name" value="DNA MISMATCH REPAIR PROTEIN MLH, PMS, MUTL"/>
    <property type="match status" value="1"/>
</dbReference>
<feature type="region of interest" description="Disordered" evidence="6">
    <location>
        <begin position="341"/>
        <end position="369"/>
    </location>
</feature>
<dbReference type="PROSITE" id="PS00058">
    <property type="entry name" value="DNA_MISMATCH_REPAIR_1"/>
    <property type="match status" value="1"/>
</dbReference>
<dbReference type="Gene3D" id="3.30.230.10">
    <property type="match status" value="1"/>
</dbReference>
<dbReference type="NCBIfam" id="TIGR00585">
    <property type="entry name" value="mutl"/>
    <property type="match status" value="1"/>
</dbReference>
<proteinExistence type="inferred from homology"/>
<accession>A0A397CGY6</accession>
<evidence type="ECO:0000256" key="2">
    <source>
        <dbReference type="ARBA" id="ARBA00006082"/>
    </source>
</evidence>
<organism evidence="8 9">
    <name type="scientific">Aphanomyces astaci</name>
    <name type="common">Crayfish plague agent</name>
    <dbReference type="NCBI Taxonomy" id="112090"/>
    <lineage>
        <taxon>Eukaryota</taxon>
        <taxon>Sar</taxon>
        <taxon>Stramenopiles</taxon>
        <taxon>Oomycota</taxon>
        <taxon>Saprolegniomycetes</taxon>
        <taxon>Saprolegniales</taxon>
        <taxon>Verrucalvaceae</taxon>
        <taxon>Aphanomyces</taxon>
    </lineage>
</organism>
<dbReference type="GO" id="GO:0032389">
    <property type="term" value="C:MutLalpha complex"/>
    <property type="evidence" value="ECO:0007669"/>
    <property type="project" value="TreeGrafter"/>
</dbReference>
<dbReference type="InterPro" id="IPR038973">
    <property type="entry name" value="MutL/Mlh/Pms-like"/>
</dbReference>
<name>A0A397CGY6_APHAT</name>
<dbReference type="InterPro" id="IPR014721">
    <property type="entry name" value="Ribsml_uS5_D2-typ_fold_subgr"/>
</dbReference>
<dbReference type="FunFam" id="3.30.230.10:FF:000014">
    <property type="entry name" value="DNA mismatch repair protein Mlh1"/>
    <property type="match status" value="1"/>
</dbReference>
<dbReference type="CDD" id="cd16926">
    <property type="entry name" value="HATPase_MutL-MLH-PMS-like"/>
    <property type="match status" value="1"/>
</dbReference>
<feature type="domain" description="DNA mismatch repair protein S5" evidence="7">
    <location>
        <begin position="193"/>
        <end position="314"/>
    </location>
</feature>
<dbReference type="Pfam" id="PF16413">
    <property type="entry name" value="Mlh1_C"/>
    <property type="match status" value="1"/>
</dbReference>
<evidence type="ECO:0000256" key="6">
    <source>
        <dbReference type="SAM" id="MobiDB-lite"/>
    </source>
</evidence>
<evidence type="ECO:0000259" key="7">
    <source>
        <dbReference type="SMART" id="SM01340"/>
    </source>
</evidence>
<dbReference type="GO" id="GO:0016887">
    <property type="term" value="F:ATP hydrolysis activity"/>
    <property type="evidence" value="ECO:0007669"/>
    <property type="project" value="InterPro"/>
</dbReference>
<dbReference type="SUPFAM" id="SSF55874">
    <property type="entry name" value="ATPase domain of HSP90 chaperone/DNA topoisomerase II/histidine kinase"/>
    <property type="match status" value="1"/>
</dbReference>
<dbReference type="InterPro" id="IPR020568">
    <property type="entry name" value="Ribosomal_Su5_D2-typ_SF"/>
</dbReference>